<dbReference type="InterPro" id="IPR036249">
    <property type="entry name" value="Thioredoxin-like_sf"/>
</dbReference>
<organism evidence="3 4">
    <name type="scientific">Paraburkholderia humisilvae</name>
    <dbReference type="NCBI Taxonomy" id="627669"/>
    <lineage>
        <taxon>Bacteria</taxon>
        <taxon>Pseudomonadati</taxon>
        <taxon>Pseudomonadota</taxon>
        <taxon>Betaproteobacteria</taxon>
        <taxon>Burkholderiales</taxon>
        <taxon>Burkholderiaceae</taxon>
        <taxon>Paraburkholderia</taxon>
    </lineage>
</organism>
<protein>
    <recommendedName>
        <fullName evidence="5">GST-like protein YibF</fullName>
    </recommendedName>
</protein>
<dbReference type="PROSITE" id="PS50405">
    <property type="entry name" value="GST_CTER"/>
    <property type="match status" value="1"/>
</dbReference>
<reference evidence="3 4" key="1">
    <citation type="submission" date="2020-04" db="EMBL/GenBank/DDBJ databases">
        <authorList>
            <person name="De Canck E."/>
        </authorList>
    </citation>
    <scope>NUCLEOTIDE SEQUENCE [LARGE SCALE GENOMIC DNA]</scope>
    <source>
        <strain evidence="3 4">LMG 29542</strain>
    </source>
</reference>
<keyword evidence="4" id="KW-1185">Reference proteome</keyword>
<dbReference type="CDD" id="cd00570">
    <property type="entry name" value="GST_N_family"/>
    <property type="match status" value="1"/>
</dbReference>
<dbReference type="EMBL" id="CADIKH010000002">
    <property type="protein sequence ID" value="CAB3747311.1"/>
    <property type="molecule type" value="Genomic_DNA"/>
</dbReference>
<sequence length="206" mass="23205">MQLIGMMDSPYVRRVAIALAMYGIPCEHRALSVFRHFDEFAKTNPVVKAPTLITDDGTMLVDSSLILDYLDHKAAPQRRLMPEDLALRAKALHLIGFALAACEKTMQHVYEDMLRPKEKRHEPWVARVRTQLHGAYGQLEAELAAHQGNGWLLGDWVMLPDITIAVAWRFTQFVLLDEVDPARYPALAAFSARAEALPAFVETPLE</sequence>
<evidence type="ECO:0000259" key="2">
    <source>
        <dbReference type="PROSITE" id="PS50405"/>
    </source>
</evidence>
<gene>
    <name evidence="3" type="ORF">LMG29542_00398</name>
</gene>
<accession>A0A6J5D1R5</accession>
<dbReference type="SFLD" id="SFLDS00019">
    <property type="entry name" value="Glutathione_Transferase_(cytos"/>
    <property type="match status" value="1"/>
</dbReference>
<dbReference type="Pfam" id="PF13410">
    <property type="entry name" value="GST_C_2"/>
    <property type="match status" value="1"/>
</dbReference>
<dbReference type="PROSITE" id="PS50404">
    <property type="entry name" value="GST_NTER"/>
    <property type="match status" value="1"/>
</dbReference>
<dbReference type="RefSeq" id="WP_175224642.1">
    <property type="nucleotide sequence ID" value="NZ_CADIKH010000002.1"/>
</dbReference>
<dbReference type="InterPro" id="IPR010987">
    <property type="entry name" value="Glutathione-S-Trfase_C-like"/>
</dbReference>
<proteinExistence type="predicted"/>
<dbReference type="AlphaFoldDB" id="A0A6J5D1R5"/>
<dbReference type="CDD" id="cd03205">
    <property type="entry name" value="GST_C_6"/>
    <property type="match status" value="1"/>
</dbReference>
<feature type="domain" description="GST N-terminal" evidence="1">
    <location>
        <begin position="1"/>
        <end position="78"/>
    </location>
</feature>
<dbReference type="Pfam" id="PF13417">
    <property type="entry name" value="GST_N_3"/>
    <property type="match status" value="1"/>
</dbReference>
<dbReference type="PANTHER" id="PTHR44051">
    <property type="entry name" value="GLUTATHIONE S-TRANSFERASE-RELATED"/>
    <property type="match status" value="1"/>
</dbReference>
<dbReference type="InterPro" id="IPR040079">
    <property type="entry name" value="Glutathione_S-Trfase"/>
</dbReference>
<dbReference type="InterPro" id="IPR036282">
    <property type="entry name" value="Glutathione-S-Trfase_C_sf"/>
</dbReference>
<dbReference type="Gene3D" id="1.20.1050.10">
    <property type="match status" value="1"/>
</dbReference>
<dbReference type="SUPFAM" id="SSF47616">
    <property type="entry name" value="GST C-terminal domain-like"/>
    <property type="match status" value="1"/>
</dbReference>
<evidence type="ECO:0008006" key="5">
    <source>
        <dbReference type="Google" id="ProtNLM"/>
    </source>
</evidence>
<evidence type="ECO:0000313" key="3">
    <source>
        <dbReference type="EMBL" id="CAB3747311.1"/>
    </source>
</evidence>
<dbReference type="InterPro" id="IPR004045">
    <property type="entry name" value="Glutathione_S-Trfase_N"/>
</dbReference>
<dbReference type="SUPFAM" id="SSF52833">
    <property type="entry name" value="Thioredoxin-like"/>
    <property type="match status" value="1"/>
</dbReference>
<name>A0A6J5D1R5_9BURK</name>
<dbReference type="PANTHER" id="PTHR44051:SF8">
    <property type="entry name" value="GLUTATHIONE S-TRANSFERASE GSTA"/>
    <property type="match status" value="1"/>
</dbReference>
<evidence type="ECO:0000259" key="1">
    <source>
        <dbReference type="PROSITE" id="PS50404"/>
    </source>
</evidence>
<dbReference type="Gene3D" id="3.40.30.10">
    <property type="entry name" value="Glutaredoxin"/>
    <property type="match status" value="1"/>
</dbReference>
<feature type="domain" description="GST C-terminal" evidence="2">
    <location>
        <begin position="84"/>
        <end position="206"/>
    </location>
</feature>
<evidence type="ECO:0000313" key="4">
    <source>
        <dbReference type="Proteomes" id="UP000494363"/>
    </source>
</evidence>
<dbReference type="Proteomes" id="UP000494363">
    <property type="component" value="Unassembled WGS sequence"/>
</dbReference>
<dbReference type="SFLD" id="SFLDG00358">
    <property type="entry name" value="Main_(cytGST)"/>
    <property type="match status" value="1"/>
</dbReference>